<dbReference type="InterPro" id="IPR004638">
    <property type="entry name" value="EmrB-like"/>
</dbReference>
<evidence type="ECO:0000313" key="11">
    <source>
        <dbReference type="EMBL" id="BBB90196.1"/>
    </source>
</evidence>
<evidence type="ECO:0000313" key="12">
    <source>
        <dbReference type="Proteomes" id="UP000276437"/>
    </source>
</evidence>
<keyword evidence="3" id="KW-0813">Transport</keyword>
<dbReference type="PRINTS" id="PR01036">
    <property type="entry name" value="TCRTETB"/>
</dbReference>
<comment type="subcellular location">
    <subcellularLocation>
        <location evidence="1">Cell membrane</location>
        <topology evidence="1">Multi-pass membrane protein</topology>
    </subcellularLocation>
</comment>
<reference evidence="11 12" key="1">
    <citation type="journal article" date="2018" name="Int. J. Syst. Evol. Microbiol.">
        <title>Methylomusa anaerophila gen. nov., sp. nov., an anaerobic methanol-utilizing bacterium isolated from a microbial fuel cell.</title>
        <authorList>
            <person name="Amano N."/>
            <person name="Yamamuro A."/>
            <person name="Miyahara M."/>
            <person name="Kouzuma A."/>
            <person name="Abe T."/>
            <person name="Watanabe K."/>
        </authorList>
    </citation>
    <scope>NUCLEOTIDE SEQUENCE [LARGE SCALE GENOMIC DNA]</scope>
    <source>
        <strain evidence="11 12">MMFC1</strain>
    </source>
</reference>
<feature type="transmembrane region" description="Helical" evidence="8">
    <location>
        <begin position="324"/>
        <end position="340"/>
    </location>
</feature>
<protein>
    <submittedName>
        <fullName evidence="11">Multidrug export protein EmrB</fullName>
    </submittedName>
</protein>
<feature type="transmembrane region" description="Helical" evidence="8">
    <location>
        <begin position="131"/>
        <end position="153"/>
    </location>
</feature>
<dbReference type="OrthoDB" id="146256at2"/>
<feature type="transmembrane region" description="Helical" evidence="8">
    <location>
        <begin position="222"/>
        <end position="240"/>
    </location>
</feature>
<evidence type="ECO:0000256" key="5">
    <source>
        <dbReference type="ARBA" id="ARBA00022692"/>
    </source>
</evidence>
<dbReference type="SUPFAM" id="SSF103473">
    <property type="entry name" value="MFS general substrate transporter"/>
    <property type="match status" value="1"/>
</dbReference>
<evidence type="ECO:0000256" key="8">
    <source>
        <dbReference type="SAM" id="Phobius"/>
    </source>
</evidence>
<feature type="signal peptide" evidence="9">
    <location>
        <begin position="1"/>
        <end position="18"/>
    </location>
</feature>
<dbReference type="RefSeq" id="WP_126306737.1">
    <property type="nucleotide sequence ID" value="NZ_AP018449.1"/>
</dbReference>
<evidence type="ECO:0000256" key="2">
    <source>
        <dbReference type="ARBA" id="ARBA00008537"/>
    </source>
</evidence>
<dbReference type="InterPro" id="IPR036259">
    <property type="entry name" value="MFS_trans_sf"/>
</dbReference>
<dbReference type="NCBIfam" id="TIGR00711">
    <property type="entry name" value="efflux_EmrB"/>
    <property type="match status" value="1"/>
</dbReference>
<evidence type="ECO:0000259" key="10">
    <source>
        <dbReference type="PROSITE" id="PS50850"/>
    </source>
</evidence>
<dbReference type="GO" id="GO:0005886">
    <property type="term" value="C:plasma membrane"/>
    <property type="evidence" value="ECO:0007669"/>
    <property type="project" value="UniProtKB-SubCell"/>
</dbReference>
<gene>
    <name evidence="11" type="primary">emrB_2</name>
    <name evidence="11" type="ORF">MAMMFC1_00844</name>
</gene>
<dbReference type="Gene3D" id="1.20.1250.20">
    <property type="entry name" value="MFS general substrate transporter like domains"/>
    <property type="match status" value="1"/>
</dbReference>
<dbReference type="Proteomes" id="UP000276437">
    <property type="component" value="Chromosome"/>
</dbReference>
<evidence type="ECO:0000256" key="7">
    <source>
        <dbReference type="ARBA" id="ARBA00023136"/>
    </source>
</evidence>
<dbReference type="Pfam" id="PF07690">
    <property type="entry name" value="MFS_1"/>
    <property type="match status" value="1"/>
</dbReference>
<proteinExistence type="inferred from homology"/>
<evidence type="ECO:0000256" key="3">
    <source>
        <dbReference type="ARBA" id="ARBA00022448"/>
    </source>
</evidence>
<keyword evidence="7 8" id="KW-0472">Membrane</keyword>
<feature type="chain" id="PRO_5038579281" evidence="9">
    <location>
        <begin position="19"/>
        <end position="521"/>
    </location>
</feature>
<name>A0A348AGJ8_9FIRM</name>
<feature type="transmembrane region" description="Helical" evidence="8">
    <location>
        <begin position="72"/>
        <end position="91"/>
    </location>
</feature>
<feature type="transmembrane region" description="Helical" evidence="8">
    <location>
        <begin position="261"/>
        <end position="284"/>
    </location>
</feature>
<dbReference type="InterPro" id="IPR020846">
    <property type="entry name" value="MFS_dom"/>
</dbReference>
<organism evidence="11 12">
    <name type="scientific">Methylomusa anaerophila</name>
    <dbReference type="NCBI Taxonomy" id="1930071"/>
    <lineage>
        <taxon>Bacteria</taxon>
        <taxon>Bacillati</taxon>
        <taxon>Bacillota</taxon>
        <taxon>Negativicutes</taxon>
        <taxon>Selenomonadales</taxon>
        <taxon>Sporomusaceae</taxon>
        <taxon>Methylomusa</taxon>
    </lineage>
</organism>
<feature type="transmembrane region" description="Helical" evidence="8">
    <location>
        <begin position="191"/>
        <end position="210"/>
    </location>
</feature>
<comment type="similarity">
    <text evidence="2">Belongs to the major facilitator superfamily. EmrB family.</text>
</comment>
<dbReference type="GO" id="GO:0022857">
    <property type="term" value="F:transmembrane transporter activity"/>
    <property type="evidence" value="ECO:0007669"/>
    <property type="project" value="InterPro"/>
</dbReference>
<feature type="transmembrane region" description="Helical" evidence="8">
    <location>
        <begin position="387"/>
        <end position="409"/>
    </location>
</feature>
<evidence type="ECO:0000256" key="4">
    <source>
        <dbReference type="ARBA" id="ARBA00022475"/>
    </source>
</evidence>
<dbReference type="Gene3D" id="1.20.1720.10">
    <property type="entry name" value="Multidrug resistance protein D"/>
    <property type="match status" value="1"/>
</dbReference>
<keyword evidence="5 8" id="KW-0812">Transmembrane</keyword>
<feature type="transmembrane region" description="Helical" evidence="8">
    <location>
        <begin position="352"/>
        <end position="375"/>
    </location>
</feature>
<keyword evidence="6 8" id="KW-1133">Transmembrane helix</keyword>
<evidence type="ECO:0000256" key="1">
    <source>
        <dbReference type="ARBA" id="ARBA00004651"/>
    </source>
</evidence>
<sequence length="521" mass="56240">MKKYAVLCAVCLGTFLSAYTTSCINIALPNIMAALNFNMDSIVWVSLGYMLPYGSIMPLTGKLGDQFGAKKMYILGLMLFSAASLLCGLAASSTAMIIFRIAQGIGAGFVLPNAMAVVAQTFPAHERGQAMGIWGAMAAVGMAMGPTLGGYLIENFDWRTIFFSVGPVCLLSMVFAFVVIPPSRRNPVVAVDYLGAALLAISISSLLVALNQGQKHGWDSLYIVSLFYAALAGMVLFLAVELRVRQPMIDIGLFRNLNFTAANAVAFFAFFAFMATNFLLPFFLKSILDYSSITTGIMLLPMTVGIVTFSPVGGRLADRFGSKLPTFFGTIVIAYALYALNTINTDYSVWHLFIRLSLLGMGTGLIMSPLINCVVSSLPQDKVGVGSGVYNLCQIIGGSVGVVFAQVLLNRREVYHTVVLKEYLDPTTHSSQEIFQLLQLLWGDQGMDSSMLVVAARGWLTGQGLIPQQYVTFKALLSNLITKQASILSFQDVFFALALICSAAGLLALLIRRKTADLDQA</sequence>
<feature type="transmembrane region" description="Helical" evidence="8">
    <location>
        <begin position="97"/>
        <end position="119"/>
    </location>
</feature>
<keyword evidence="4" id="KW-1003">Cell membrane</keyword>
<dbReference type="CDD" id="cd17321">
    <property type="entry name" value="MFS_MMR_MDR_like"/>
    <property type="match status" value="1"/>
</dbReference>
<dbReference type="InterPro" id="IPR011701">
    <property type="entry name" value="MFS"/>
</dbReference>
<dbReference type="PANTHER" id="PTHR42718:SF9">
    <property type="entry name" value="MAJOR FACILITATOR SUPERFAMILY MULTIDRUG TRANSPORTER MFSC"/>
    <property type="match status" value="1"/>
</dbReference>
<evidence type="ECO:0000256" key="9">
    <source>
        <dbReference type="SAM" id="SignalP"/>
    </source>
</evidence>
<dbReference type="KEGG" id="mana:MAMMFC1_00844"/>
<dbReference type="EMBL" id="AP018449">
    <property type="protein sequence ID" value="BBB90196.1"/>
    <property type="molecule type" value="Genomic_DNA"/>
</dbReference>
<keyword evidence="9" id="KW-0732">Signal</keyword>
<accession>A0A348AGJ8</accession>
<dbReference type="PANTHER" id="PTHR42718">
    <property type="entry name" value="MAJOR FACILITATOR SUPERFAMILY MULTIDRUG TRANSPORTER MFSC"/>
    <property type="match status" value="1"/>
</dbReference>
<keyword evidence="12" id="KW-1185">Reference proteome</keyword>
<dbReference type="PROSITE" id="PS50850">
    <property type="entry name" value="MFS"/>
    <property type="match status" value="1"/>
</dbReference>
<feature type="transmembrane region" description="Helical" evidence="8">
    <location>
        <begin position="493"/>
        <end position="511"/>
    </location>
</feature>
<feature type="transmembrane region" description="Helical" evidence="8">
    <location>
        <begin position="290"/>
        <end position="312"/>
    </location>
</feature>
<dbReference type="AlphaFoldDB" id="A0A348AGJ8"/>
<feature type="domain" description="Major facilitator superfamily (MFS) profile" evidence="10">
    <location>
        <begin position="6"/>
        <end position="516"/>
    </location>
</feature>
<evidence type="ECO:0000256" key="6">
    <source>
        <dbReference type="ARBA" id="ARBA00022989"/>
    </source>
</evidence>
<feature type="transmembrane region" description="Helical" evidence="8">
    <location>
        <begin position="159"/>
        <end position="179"/>
    </location>
</feature>